<evidence type="ECO:0000256" key="7">
    <source>
        <dbReference type="ARBA" id="ARBA00023010"/>
    </source>
</evidence>
<dbReference type="Proteomes" id="UP000661077">
    <property type="component" value="Unassembled WGS sequence"/>
</dbReference>
<evidence type="ECO:0000256" key="4">
    <source>
        <dbReference type="ARBA" id="ARBA00022692"/>
    </source>
</evidence>
<keyword evidence="3 9" id="KW-1003">Cell membrane</keyword>
<comment type="caution">
    <text evidence="11">The sequence shown here is derived from an EMBL/GenBank/DDBJ whole genome shotgun (WGS) entry which is preliminary data.</text>
</comment>
<evidence type="ECO:0000256" key="1">
    <source>
        <dbReference type="ARBA" id="ARBA00004167"/>
    </source>
</evidence>
<dbReference type="InterPro" id="IPR003369">
    <property type="entry name" value="TatA/B/E"/>
</dbReference>
<organism evidence="11 12">
    <name type="scientific">Steroidobacter gossypii</name>
    <dbReference type="NCBI Taxonomy" id="2805490"/>
    <lineage>
        <taxon>Bacteria</taxon>
        <taxon>Pseudomonadati</taxon>
        <taxon>Pseudomonadota</taxon>
        <taxon>Gammaproteobacteria</taxon>
        <taxon>Steroidobacterales</taxon>
        <taxon>Steroidobacteraceae</taxon>
        <taxon>Steroidobacter</taxon>
    </lineage>
</organism>
<dbReference type="HAMAP" id="MF_00237">
    <property type="entry name" value="TatB"/>
    <property type="match status" value="1"/>
</dbReference>
<dbReference type="PRINTS" id="PR01506">
    <property type="entry name" value="TATBPROTEIN"/>
</dbReference>
<feature type="compositionally biased region" description="Low complexity" evidence="10">
    <location>
        <begin position="68"/>
        <end position="80"/>
    </location>
</feature>
<protein>
    <recommendedName>
        <fullName evidence="9">Sec-independent protein translocase protein TatB</fullName>
    </recommendedName>
</protein>
<reference evidence="11 12" key="1">
    <citation type="journal article" date="2021" name="Int. J. Syst. Evol. Microbiol.">
        <title>Steroidobacter gossypii sp. nov., isolated from soil of cotton cropping field.</title>
        <authorList>
            <person name="Huang R."/>
            <person name="Yang S."/>
            <person name="Zhen C."/>
            <person name="Liu W."/>
        </authorList>
    </citation>
    <scope>NUCLEOTIDE SEQUENCE [LARGE SCALE GENOMIC DNA]</scope>
    <source>
        <strain evidence="11 12">S1-65</strain>
    </source>
</reference>
<dbReference type="InterPro" id="IPR018448">
    <property type="entry name" value="TatB"/>
</dbReference>
<evidence type="ECO:0000313" key="11">
    <source>
        <dbReference type="EMBL" id="MBM0104138.1"/>
    </source>
</evidence>
<evidence type="ECO:0000256" key="3">
    <source>
        <dbReference type="ARBA" id="ARBA00022475"/>
    </source>
</evidence>
<keyword evidence="7 9" id="KW-0811">Translocation</keyword>
<evidence type="ECO:0000256" key="2">
    <source>
        <dbReference type="ARBA" id="ARBA00022448"/>
    </source>
</evidence>
<dbReference type="PANTHER" id="PTHR33162:SF1">
    <property type="entry name" value="SEC-INDEPENDENT PROTEIN TRANSLOCASE PROTEIN TATA, CHLOROPLASTIC"/>
    <property type="match status" value="1"/>
</dbReference>
<keyword evidence="4 9" id="KW-0812">Transmembrane</keyword>
<evidence type="ECO:0000256" key="9">
    <source>
        <dbReference type="HAMAP-Rule" id="MF_00237"/>
    </source>
</evidence>
<keyword evidence="12" id="KW-1185">Reference proteome</keyword>
<keyword evidence="5 9" id="KW-0653">Protein transport</keyword>
<comment type="subunit">
    <text evidence="9">The Tat system comprises two distinct complexes: a TatABC complex, containing multiple copies of TatA, TatB and TatC subunits, and a separate TatA complex, containing only TatA subunits. Substrates initially bind to the TatABC complex, which probably triggers association of the separate TatA complex to form the active translocon.</text>
</comment>
<comment type="subcellular location">
    <subcellularLocation>
        <location evidence="9">Cell membrane</location>
        <topology evidence="9">Single-pass membrane protein</topology>
    </subcellularLocation>
    <subcellularLocation>
        <location evidence="1">Membrane</location>
        <topology evidence="1">Single-pass membrane protein</topology>
    </subcellularLocation>
</comment>
<keyword evidence="2 9" id="KW-0813">Transport</keyword>
<dbReference type="Gene3D" id="1.20.5.3310">
    <property type="match status" value="1"/>
</dbReference>
<evidence type="ECO:0000313" key="12">
    <source>
        <dbReference type="Proteomes" id="UP000661077"/>
    </source>
</evidence>
<keyword evidence="6 9" id="KW-1133">Transmembrane helix</keyword>
<name>A0ABS1WT70_9GAMM</name>
<comment type="function">
    <text evidence="9">Part of the twin-arginine translocation (Tat) system that transports large folded proteins containing a characteristic twin-arginine motif in their signal peptide across membranes. Together with TatC, TatB is part of a receptor directly interacting with Tat signal peptides. TatB may form an oligomeric binding site that transiently accommodates folded Tat precursor proteins before their translocation.</text>
</comment>
<sequence length="141" mass="14851">MFEVGFTEIVLIMGLALLVLGPEKLPGLAEKVGRWTGRARAMARQLRTQLEQEVTLDEMTKSRPMQAPPSTSEPASTAPTDEPSPTQTAEATDSAPAATSEQPAASDTPHNASGLDLQTMVSGMEPPPQSAAETPPDKAVK</sequence>
<dbReference type="Pfam" id="PF02416">
    <property type="entry name" value="TatA_B_E"/>
    <property type="match status" value="1"/>
</dbReference>
<evidence type="ECO:0000256" key="10">
    <source>
        <dbReference type="SAM" id="MobiDB-lite"/>
    </source>
</evidence>
<feature type="region of interest" description="Disordered" evidence="10">
    <location>
        <begin position="50"/>
        <end position="141"/>
    </location>
</feature>
<keyword evidence="8 9" id="KW-0472">Membrane</keyword>
<comment type="similarity">
    <text evidence="9">Belongs to the TatB family.</text>
</comment>
<dbReference type="PANTHER" id="PTHR33162">
    <property type="entry name" value="SEC-INDEPENDENT PROTEIN TRANSLOCASE PROTEIN TATA, CHLOROPLASTIC"/>
    <property type="match status" value="1"/>
</dbReference>
<evidence type="ECO:0000256" key="5">
    <source>
        <dbReference type="ARBA" id="ARBA00022927"/>
    </source>
</evidence>
<evidence type="ECO:0000256" key="6">
    <source>
        <dbReference type="ARBA" id="ARBA00022989"/>
    </source>
</evidence>
<dbReference type="NCBIfam" id="TIGR01410">
    <property type="entry name" value="tatB"/>
    <property type="match status" value="1"/>
</dbReference>
<evidence type="ECO:0000256" key="8">
    <source>
        <dbReference type="ARBA" id="ARBA00023136"/>
    </source>
</evidence>
<proteinExistence type="inferred from homology"/>
<accession>A0ABS1WT70</accession>
<feature type="compositionally biased region" description="Polar residues" evidence="10">
    <location>
        <begin position="83"/>
        <end position="111"/>
    </location>
</feature>
<gene>
    <name evidence="9 11" type="primary">tatB</name>
    <name evidence="11" type="ORF">JM946_05250</name>
</gene>
<dbReference type="EMBL" id="JAEVLS010000001">
    <property type="protein sequence ID" value="MBM0104138.1"/>
    <property type="molecule type" value="Genomic_DNA"/>
</dbReference>
<dbReference type="RefSeq" id="WP_203166079.1">
    <property type="nucleotide sequence ID" value="NZ_JAEVLS010000001.1"/>
</dbReference>